<evidence type="ECO:0000256" key="1">
    <source>
        <dbReference type="ARBA" id="ARBA00009677"/>
    </source>
</evidence>
<gene>
    <name evidence="4" type="ORF">C7B45_03360</name>
</gene>
<protein>
    <submittedName>
        <fullName evidence="4">Flagellar hook-basal body protein</fullName>
    </submittedName>
</protein>
<comment type="subcellular location">
    <subcellularLocation>
        <location evidence="2">Bacterial flagellum basal body</location>
    </subcellularLocation>
</comment>
<evidence type="ECO:0000256" key="2">
    <source>
        <dbReference type="RuleBase" id="RU362116"/>
    </source>
</evidence>
<keyword evidence="2" id="KW-0975">Bacterial flagellum</keyword>
<dbReference type="NCBIfam" id="TIGR03506">
    <property type="entry name" value="FlgEFG_subfam"/>
    <property type="match status" value="1"/>
</dbReference>
<dbReference type="InterPro" id="IPR053967">
    <property type="entry name" value="LlgE_F_G-like_D1"/>
</dbReference>
<dbReference type="InterPro" id="IPR020013">
    <property type="entry name" value="Flagellar_FlgE/F/G"/>
</dbReference>
<keyword evidence="4" id="KW-0282">Flagellum</keyword>
<comment type="caution">
    <text evidence="4">The sequence shown here is derived from an EMBL/GenBank/DDBJ whole genome shotgun (WGS) entry which is preliminary data.</text>
</comment>
<proteinExistence type="inferred from homology"/>
<feature type="domain" description="Flagellar hook protein FlgE/F/G-like D1" evidence="3">
    <location>
        <begin position="88"/>
        <end position="153"/>
    </location>
</feature>
<dbReference type="GO" id="GO:0009425">
    <property type="term" value="C:bacterial-type flagellum basal body"/>
    <property type="evidence" value="ECO:0007669"/>
    <property type="project" value="UniProtKB-SubCell"/>
</dbReference>
<name>A0A2T2WM95_9FIRM</name>
<reference evidence="4 5" key="1">
    <citation type="journal article" date="2014" name="BMC Genomics">
        <title>Comparison of environmental and isolate Sulfobacillus genomes reveals diverse carbon, sulfur, nitrogen, and hydrogen metabolisms.</title>
        <authorList>
            <person name="Justice N.B."/>
            <person name="Norman A."/>
            <person name="Brown C.T."/>
            <person name="Singh A."/>
            <person name="Thomas B.C."/>
            <person name="Banfield J.F."/>
        </authorList>
    </citation>
    <scope>NUCLEOTIDE SEQUENCE [LARGE SCALE GENOMIC DNA]</scope>
    <source>
        <strain evidence="4">AMDSBA3</strain>
    </source>
</reference>
<keyword evidence="4" id="KW-0969">Cilium</keyword>
<dbReference type="Proteomes" id="UP000241848">
    <property type="component" value="Unassembled WGS sequence"/>
</dbReference>
<evidence type="ECO:0000313" key="4">
    <source>
        <dbReference type="EMBL" id="PSR23364.1"/>
    </source>
</evidence>
<dbReference type="AlphaFoldDB" id="A0A2T2WM95"/>
<dbReference type="PANTHER" id="PTHR30435">
    <property type="entry name" value="FLAGELLAR PROTEIN"/>
    <property type="match status" value="1"/>
</dbReference>
<dbReference type="SUPFAM" id="SSF117143">
    <property type="entry name" value="Flagellar hook protein flgE"/>
    <property type="match status" value="1"/>
</dbReference>
<keyword evidence="4" id="KW-0966">Cell projection</keyword>
<dbReference type="GO" id="GO:0071978">
    <property type="term" value="P:bacterial-type flagellum-dependent swarming motility"/>
    <property type="evidence" value="ECO:0007669"/>
    <property type="project" value="TreeGrafter"/>
</dbReference>
<accession>A0A2T2WM95</accession>
<evidence type="ECO:0000259" key="3">
    <source>
        <dbReference type="Pfam" id="PF22692"/>
    </source>
</evidence>
<sequence length="242" mass="24927">MDTLYISASGLIAQNQNLALIAGNLANSQSPGYLAQVGTFTAFPTGTLIRTGSDPGVVGQSSSGVAFGSGVDMGQSGIEQTSNPNDLAIAGNNGFFVVRTANGLAYTRDGQFSVDAKGNLVTSQGDFVLDQAGKPIQLKPGEPFTVSATGVISQGNTAVATLALTDLSATGLTALGNDLYTSPTRLPFTGQVVQSSLNTSDVELAQSMTQMIDAQAWYQSLTQMVNEESKRLATTATLGMLS</sequence>
<comment type="similarity">
    <text evidence="1 2">Belongs to the flagella basal body rod proteins family.</text>
</comment>
<dbReference type="EMBL" id="PXYV01000006">
    <property type="protein sequence ID" value="PSR23364.1"/>
    <property type="molecule type" value="Genomic_DNA"/>
</dbReference>
<dbReference type="PANTHER" id="PTHR30435:SF19">
    <property type="entry name" value="FLAGELLAR BASAL-BODY ROD PROTEIN FLGG"/>
    <property type="match status" value="1"/>
</dbReference>
<dbReference type="Pfam" id="PF22692">
    <property type="entry name" value="LlgE_F_G_D1"/>
    <property type="match status" value="1"/>
</dbReference>
<organism evidence="4 5">
    <name type="scientific">Sulfobacillus acidophilus</name>
    <dbReference type="NCBI Taxonomy" id="53633"/>
    <lineage>
        <taxon>Bacteria</taxon>
        <taxon>Bacillati</taxon>
        <taxon>Bacillota</taxon>
        <taxon>Clostridia</taxon>
        <taxon>Eubacteriales</taxon>
        <taxon>Clostridiales Family XVII. Incertae Sedis</taxon>
        <taxon>Sulfobacillus</taxon>
    </lineage>
</organism>
<dbReference type="InterPro" id="IPR037925">
    <property type="entry name" value="FlgE/F/G-like"/>
</dbReference>
<evidence type="ECO:0000313" key="5">
    <source>
        <dbReference type="Proteomes" id="UP000241848"/>
    </source>
</evidence>